<reference evidence="2" key="1">
    <citation type="submission" date="2014-11" db="EMBL/GenBank/DDBJ databases">
        <authorList>
            <person name="Amaro Gonzalez C."/>
        </authorList>
    </citation>
    <scope>NUCLEOTIDE SEQUENCE</scope>
</reference>
<dbReference type="EMBL" id="GBXM01085616">
    <property type="protein sequence ID" value="JAH22961.1"/>
    <property type="molecule type" value="Transcribed_RNA"/>
</dbReference>
<accession>A0A0E9R1A8</accession>
<sequence length="55" mass="5761">MIVSAGTYSLPFTLIMSPTSTCKKQTGYVASGDNGSTFHTSTDRGTNMGVQQGLD</sequence>
<proteinExistence type="predicted"/>
<evidence type="ECO:0000313" key="2">
    <source>
        <dbReference type="EMBL" id="JAH22961.1"/>
    </source>
</evidence>
<dbReference type="AlphaFoldDB" id="A0A0E9R1A8"/>
<reference evidence="2" key="2">
    <citation type="journal article" date="2015" name="Fish Shellfish Immunol.">
        <title>Early steps in the European eel (Anguilla anguilla)-Vibrio vulnificus interaction in the gills: Role of the RtxA13 toxin.</title>
        <authorList>
            <person name="Callol A."/>
            <person name="Pajuelo D."/>
            <person name="Ebbesson L."/>
            <person name="Teles M."/>
            <person name="MacKenzie S."/>
            <person name="Amaro C."/>
        </authorList>
    </citation>
    <scope>NUCLEOTIDE SEQUENCE</scope>
</reference>
<protein>
    <submittedName>
        <fullName evidence="2">Uncharacterized protein</fullName>
    </submittedName>
</protein>
<feature type="region of interest" description="Disordered" evidence="1">
    <location>
        <begin position="33"/>
        <end position="55"/>
    </location>
</feature>
<name>A0A0E9R1A8_ANGAN</name>
<evidence type="ECO:0000256" key="1">
    <source>
        <dbReference type="SAM" id="MobiDB-lite"/>
    </source>
</evidence>
<organism evidence="2">
    <name type="scientific">Anguilla anguilla</name>
    <name type="common">European freshwater eel</name>
    <name type="synonym">Muraena anguilla</name>
    <dbReference type="NCBI Taxonomy" id="7936"/>
    <lineage>
        <taxon>Eukaryota</taxon>
        <taxon>Metazoa</taxon>
        <taxon>Chordata</taxon>
        <taxon>Craniata</taxon>
        <taxon>Vertebrata</taxon>
        <taxon>Euteleostomi</taxon>
        <taxon>Actinopterygii</taxon>
        <taxon>Neopterygii</taxon>
        <taxon>Teleostei</taxon>
        <taxon>Anguilliformes</taxon>
        <taxon>Anguillidae</taxon>
        <taxon>Anguilla</taxon>
    </lineage>
</organism>